<keyword evidence="1" id="KW-0732">Signal</keyword>
<organism evidence="2 3">
    <name type="scientific">Dokdonia pacifica</name>
    <dbReference type="NCBI Taxonomy" id="1627892"/>
    <lineage>
        <taxon>Bacteria</taxon>
        <taxon>Pseudomonadati</taxon>
        <taxon>Bacteroidota</taxon>
        <taxon>Flavobacteriia</taxon>
        <taxon>Flavobacteriales</taxon>
        <taxon>Flavobacteriaceae</taxon>
        <taxon>Dokdonia</taxon>
    </lineage>
</organism>
<dbReference type="Proteomes" id="UP000198379">
    <property type="component" value="Unassembled WGS sequence"/>
</dbReference>
<dbReference type="OrthoDB" id="1446228at2"/>
<sequence length="155" mass="17028">MKRISLYILLSFFLFSCANDDNEPEIACDLIDAISSNLFIELVNAEGENLIENGTYNPNNITIDFNGNTFTGVITGVEGIQNFVTVGVSGNNGDNTFEISLSDMETDTLVLDLTRMETEGPCAQFVFQLNSAIYNGVSRELQDFGGDFLITIVKE</sequence>
<gene>
    <name evidence="2" type="ORF">SAMN06265376_1011429</name>
</gene>
<dbReference type="EMBL" id="FZNY01000001">
    <property type="protein sequence ID" value="SNR49415.1"/>
    <property type="molecule type" value="Genomic_DNA"/>
</dbReference>
<keyword evidence="3" id="KW-1185">Reference proteome</keyword>
<dbReference type="AlphaFoldDB" id="A0A238WSA8"/>
<feature type="chain" id="PRO_5012805476" evidence="1">
    <location>
        <begin position="19"/>
        <end position="155"/>
    </location>
</feature>
<proteinExistence type="predicted"/>
<name>A0A238WSA8_9FLAO</name>
<dbReference type="RefSeq" id="WP_089370681.1">
    <property type="nucleotide sequence ID" value="NZ_BMEP01000003.1"/>
</dbReference>
<dbReference type="PROSITE" id="PS51257">
    <property type="entry name" value="PROKAR_LIPOPROTEIN"/>
    <property type="match status" value="1"/>
</dbReference>
<evidence type="ECO:0000313" key="3">
    <source>
        <dbReference type="Proteomes" id="UP000198379"/>
    </source>
</evidence>
<evidence type="ECO:0000313" key="2">
    <source>
        <dbReference type="EMBL" id="SNR49415.1"/>
    </source>
</evidence>
<evidence type="ECO:0000256" key="1">
    <source>
        <dbReference type="SAM" id="SignalP"/>
    </source>
</evidence>
<reference evidence="2 3" key="1">
    <citation type="submission" date="2017-06" db="EMBL/GenBank/DDBJ databases">
        <authorList>
            <person name="Kim H.J."/>
            <person name="Triplett B.A."/>
        </authorList>
    </citation>
    <scope>NUCLEOTIDE SEQUENCE [LARGE SCALE GENOMIC DNA]</scope>
    <source>
        <strain evidence="2 3">DSM 25597</strain>
    </source>
</reference>
<feature type="signal peptide" evidence="1">
    <location>
        <begin position="1"/>
        <end position="18"/>
    </location>
</feature>
<accession>A0A238WSA8</accession>
<protein>
    <submittedName>
        <fullName evidence="2">Uncharacterized protein</fullName>
    </submittedName>
</protein>